<sequence length="280" mass="33350">MKRKQFEPLEIDVFETSVYPFPNHSHTYYEMIYIFKGCGNHYFNKLVIPYKSGDLYLISPEDEHFFEIKKSTKFCFIKFNDSYFETNKHLSPDNLTTTSPVNIMRNPLLKEEKLSFDEPCKTILKKTVENIIEYNRFHKVSDSPIMFFQILSLFGLIREASAKFLNINVESGTIKKDDLISYIHQNIYSPELIRINVISKHFNISDTYFGAYFKRNFEVSYRKYITDYKLKLIERRIQAGQMTMKQIAFEFGFTDESHLTNYFKKQLNINPSDYKFQHTS</sequence>
<keyword evidence="1" id="KW-0805">Transcription regulation</keyword>
<evidence type="ECO:0000256" key="2">
    <source>
        <dbReference type="ARBA" id="ARBA00023125"/>
    </source>
</evidence>
<keyword evidence="2" id="KW-0238">DNA-binding</keyword>
<evidence type="ECO:0000259" key="4">
    <source>
        <dbReference type="PROSITE" id="PS01124"/>
    </source>
</evidence>
<dbReference type="PANTHER" id="PTHR43280">
    <property type="entry name" value="ARAC-FAMILY TRANSCRIPTIONAL REGULATOR"/>
    <property type="match status" value="1"/>
</dbReference>
<dbReference type="SUPFAM" id="SSF51215">
    <property type="entry name" value="Regulatory protein AraC"/>
    <property type="match status" value="1"/>
</dbReference>
<accession>A0A0B4CNT8</accession>
<evidence type="ECO:0000256" key="3">
    <source>
        <dbReference type="ARBA" id="ARBA00023163"/>
    </source>
</evidence>
<dbReference type="PROSITE" id="PS01124">
    <property type="entry name" value="HTH_ARAC_FAMILY_2"/>
    <property type="match status" value="1"/>
</dbReference>
<dbReference type="RefSeq" id="WP_039368344.1">
    <property type="nucleotide sequence ID" value="NZ_JWTA01000007.1"/>
</dbReference>
<proteinExistence type="predicted"/>
<dbReference type="AlphaFoldDB" id="A0A0B4CNT8"/>
<dbReference type="Proteomes" id="UP000031167">
    <property type="component" value="Unassembled WGS sequence"/>
</dbReference>
<dbReference type="OrthoDB" id="636258at2"/>
<keyword evidence="3" id="KW-0804">Transcription</keyword>
<dbReference type="InterPro" id="IPR003313">
    <property type="entry name" value="AraC-bd"/>
</dbReference>
<dbReference type="GO" id="GO:0003700">
    <property type="term" value="F:DNA-binding transcription factor activity"/>
    <property type="evidence" value="ECO:0007669"/>
    <property type="project" value="InterPro"/>
</dbReference>
<dbReference type="SMART" id="SM00342">
    <property type="entry name" value="HTH_ARAC"/>
    <property type="match status" value="1"/>
</dbReference>
<name>A0A0B4CNT8_9FLAO</name>
<dbReference type="InterPro" id="IPR037923">
    <property type="entry name" value="HTH-like"/>
</dbReference>
<dbReference type="InterPro" id="IPR018060">
    <property type="entry name" value="HTH_AraC"/>
</dbReference>
<reference evidence="5 6" key="1">
    <citation type="submission" date="2014-12" db="EMBL/GenBank/DDBJ databases">
        <title>Genome sequencing of Chryseobacterium taiwanense TPW19.</title>
        <authorList>
            <person name="Tan P.W."/>
            <person name="Chan K.-G."/>
        </authorList>
    </citation>
    <scope>NUCLEOTIDE SEQUENCE [LARGE SCALE GENOMIC DNA]</scope>
    <source>
        <strain evidence="5 6">TPW19</strain>
    </source>
</reference>
<keyword evidence="6" id="KW-1185">Reference proteome</keyword>
<dbReference type="PROSITE" id="PS00041">
    <property type="entry name" value="HTH_ARAC_FAMILY_1"/>
    <property type="match status" value="1"/>
</dbReference>
<evidence type="ECO:0000256" key="1">
    <source>
        <dbReference type="ARBA" id="ARBA00023015"/>
    </source>
</evidence>
<dbReference type="InterPro" id="IPR009057">
    <property type="entry name" value="Homeodomain-like_sf"/>
</dbReference>
<evidence type="ECO:0000313" key="5">
    <source>
        <dbReference type="EMBL" id="KIC62924.1"/>
    </source>
</evidence>
<dbReference type="Gene3D" id="2.60.120.10">
    <property type="entry name" value="Jelly Rolls"/>
    <property type="match status" value="1"/>
</dbReference>
<organism evidence="5 6">
    <name type="scientific">Chryseobacterium taiwanense</name>
    <dbReference type="NCBI Taxonomy" id="363331"/>
    <lineage>
        <taxon>Bacteria</taxon>
        <taxon>Pseudomonadati</taxon>
        <taxon>Bacteroidota</taxon>
        <taxon>Flavobacteriia</taxon>
        <taxon>Flavobacteriales</taxon>
        <taxon>Weeksellaceae</taxon>
        <taxon>Chryseobacterium group</taxon>
        <taxon>Chryseobacterium</taxon>
    </lineage>
</organism>
<dbReference type="SUPFAM" id="SSF46689">
    <property type="entry name" value="Homeodomain-like"/>
    <property type="match status" value="1"/>
</dbReference>
<dbReference type="Gene3D" id="1.10.10.60">
    <property type="entry name" value="Homeodomain-like"/>
    <property type="match status" value="2"/>
</dbReference>
<dbReference type="STRING" id="363331.RM51_09725"/>
<dbReference type="InterPro" id="IPR014710">
    <property type="entry name" value="RmlC-like_jellyroll"/>
</dbReference>
<gene>
    <name evidence="5" type="ORF">RM51_09725</name>
</gene>
<dbReference type="EMBL" id="JWTA01000007">
    <property type="protein sequence ID" value="KIC62924.1"/>
    <property type="molecule type" value="Genomic_DNA"/>
</dbReference>
<dbReference type="Pfam" id="PF02311">
    <property type="entry name" value="AraC_binding"/>
    <property type="match status" value="1"/>
</dbReference>
<dbReference type="GO" id="GO:0043565">
    <property type="term" value="F:sequence-specific DNA binding"/>
    <property type="evidence" value="ECO:0007669"/>
    <property type="project" value="InterPro"/>
</dbReference>
<evidence type="ECO:0000313" key="6">
    <source>
        <dbReference type="Proteomes" id="UP000031167"/>
    </source>
</evidence>
<comment type="caution">
    <text evidence="5">The sequence shown here is derived from an EMBL/GenBank/DDBJ whole genome shotgun (WGS) entry which is preliminary data.</text>
</comment>
<protein>
    <submittedName>
        <fullName evidence="5">Cupin</fullName>
    </submittedName>
</protein>
<dbReference type="PANTHER" id="PTHR43280:SF34">
    <property type="entry name" value="ARAC-FAMILY TRANSCRIPTIONAL REGULATOR"/>
    <property type="match status" value="1"/>
</dbReference>
<dbReference type="InterPro" id="IPR018062">
    <property type="entry name" value="HTH_AraC-typ_CS"/>
</dbReference>
<feature type="domain" description="HTH araC/xylS-type" evidence="4">
    <location>
        <begin position="177"/>
        <end position="277"/>
    </location>
</feature>
<dbReference type="Pfam" id="PF12833">
    <property type="entry name" value="HTH_18"/>
    <property type="match status" value="1"/>
</dbReference>